<evidence type="ECO:0000313" key="11">
    <source>
        <dbReference type="Proteomes" id="UP000230750"/>
    </source>
</evidence>
<protein>
    <submittedName>
        <fullName evidence="10">Putative nuclease HARBI1</fullName>
    </submittedName>
</protein>
<keyword evidence="11" id="KW-1185">Reference proteome</keyword>
<dbReference type="Proteomes" id="UP000230750">
    <property type="component" value="Unassembled WGS sequence"/>
</dbReference>
<organism evidence="10 11">
    <name type="scientific">Stichopus japonicus</name>
    <name type="common">Sea cucumber</name>
    <dbReference type="NCBI Taxonomy" id="307972"/>
    <lineage>
        <taxon>Eukaryota</taxon>
        <taxon>Metazoa</taxon>
        <taxon>Echinodermata</taxon>
        <taxon>Eleutherozoa</taxon>
        <taxon>Echinozoa</taxon>
        <taxon>Holothuroidea</taxon>
        <taxon>Aspidochirotacea</taxon>
        <taxon>Aspidochirotida</taxon>
        <taxon>Stichopodidae</taxon>
        <taxon>Apostichopus</taxon>
    </lineage>
</organism>
<dbReference type="AlphaFoldDB" id="A0A2G8JY74"/>
<dbReference type="GO" id="GO:0046872">
    <property type="term" value="F:metal ion binding"/>
    <property type="evidence" value="ECO:0007669"/>
    <property type="project" value="UniProtKB-KW"/>
</dbReference>
<dbReference type="GO" id="GO:0005634">
    <property type="term" value="C:nucleus"/>
    <property type="evidence" value="ECO:0007669"/>
    <property type="project" value="UniProtKB-SubCell"/>
</dbReference>
<comment type="subcellular location">
    <subcellularLocation>
        <location evidence="2">Nucleus</location>
    </subcellularLocation>
</comment>
<keyword evidence="5" id="KW-0479">Metal-binding</keyword>
<comment type="cofactor">
    <cofactor evidence="1">
        <name>a divalent metal cation</name>
        <dbReference type="ChEBI" id="CHEBI:60240"/>
    </cofactor>
</comment>
<evidence type="ECO:0000256" key="4">
    <source>
        <dbReference type="ARBA" id="ARBA00022722"/>
    </source>
</evidence>
<dbReference type="InterPro" id="IPR045249">
    <property type="entry name" value="HARBI1-like"/>
</dbReference>
<feature type="domain" description="DUF8040" evidence="9">
    <location>
        <begin position="93"/>
        <end position="173"/>
    </location>
</feature>
<evidence type="ECO:0000256" key="5">
    <source>
        <dbReference type="ARBA" id="ARBA00022723"/>
    </source>
</evidence>
<dbReference type="EMBL" id="MRZV01001089">
    <property type="protein sequence ID" value="PIK40731.1"/>
    <property type="molecule type" value="Genomic_DNA"/>
</dbReference>
<proteinExistence type="inferred from homology"/>
<dbReference type="PANTHER" id="PTHR22930:SF85">
    <property type="entry name" value="GH03217P-RELATED"/>
    <property type="match status" value="1"/>
</dbReference>
<keyword evidence="4" id="KW-0540">Nuclease</keyword>
<evidence type="ECO:0000256" key="1">
    <source>
        <dbReference type="ARBA" id="ARBA00001968"/>
    </source>
</evidence>
<evidence type="ECO:0000256" key="2">
    <source>
        <dbReference type="ARBA" id="ARBA00004123"/>
    </source>
</evidence>
<evidence type="ECO:0000259" key="9">
    <source>
        <dbReference type="Pfam" id="PF26138"/>
    </source>
</evidence>
<reference evidence="10 11" key="1">
    <citation type="journal article" date="2017" name="PLoS Biol.">
        <title>The sea cucumber genome provides insights into morphological evolution and visceral regeneration.</title>
        <authorList>
            <person name="Zhang X."/>
            <person name="Sun L."/>
            <person name="Yuan J."/>
            <person name="Sun Y."/>
            <person name="Gao Y."/>
            <person name="Zhang L."/>
            <person name="Li S."/>
            <person name="Dai H."/>
            <person name="Hamel J.F."/>
            <person name="Liu C."/>
            <person name="Yu Y."/>
            <person name="Liu S."/>
            <person name="Lin W."/>
            <person name="Guo K."/>
            <person name="Jin S."/>
            <person name="Xu P."/>
            <person name="Storey K.B."/>
            <person name="Huan P."/>
            <person name="Zhang T."/>
            <person name="Zhou Y."/>
            <person name="Zhang J."/>
            <person name="Lin C."/>
            <person name="Li X."/>
            <person name="Xing L."/>
            <person name="Huo D."/>
            <person name="Sun M."/>
            <person name="Wang L."/>
            <person name="Mercier A."/>
            <person name="Li F."/>
            <person name="Yang H."/>
            <person name="Xiang J."/>
        </authorList>
    </citation>
    <scope>NUCLEOTIDE SEQUENCE [LARGE SCALE GENOMIC DNA]</scope>
    <source>
        <strain evidence="10">Shaxun</strain>
        <tissue evidence="10">Muscle</tissue>
    </source>
</reference>
<evidence type="ECO:0000256" key="6">
    <source>
        <dbReference type="ARBA" id="ARBA00022801"/>
    </source>
</evidence>
<dbReference type="InterPro" id="IPR058353">
    <property type="entry name" value="DUF8040"/>
</dbReference>
<keyword evidence="6" id="KW-0378">Hydrolase</keyword>
<name>A0A2G8JY74_STIJA</name>
<dbReference type="GO" id="GO:0016787">
    <property type="term" value="F:hydrolase activity"/>
    <property type="evidence" value="ECO:0007669"/>
    <property type="project" value="UniProtKB-KW"/>
</dbReference>
<evidence type="ECO:0000256" key="3">
    <source>
        <dbReference type="ARBA" id="ARBA00006958"/>
    </source>
</evidence>
<dbReference type="InterPro" id="IPR027806">
    <property type="entry name" value="HARBI1_dom"/>
</dbReference>
<dbReference type="GO" id="GO:0004518">
    <property type="term" value="F:nuclease activity"/>
    <property type="evidence" value="ECO:0007669"/>
    <property type="project" value="UniProtKB-KW"/>
</dbReference>
<dbReference type="PANTHER" id="PTHR22930">
    <property type="match status" value="1"/>
</dbReference>
<sequence length="426" mass="49931">MEFLLQFLLASLPILSFGLRLIRERRRAITRHIRKRRQISTYMRERRRRQRQRSFMLTMALSVTLDKKPRPRSIWVKPRSSSVCENMFVNFTDTDWKENFRVDRETFTFICDSLRPYIGKRLTVMRRPISVRTRVAITLWRLATNCEYRTLGNMFGVARNTACKIVHEVCSAINEVFREEYLKFPDAEEVVEIVKGFENRWGFPQCVGAIDGSHIPIISPTDHPADYYNRKGFHSIVLQAVVDFRYRFIDVNVGWPGQVHDARILSNSCIFRKAEAGTLLPNLCRTIQGQEVPIVILGDPAYPLLPWLMKGFSDTGRLTEGQKLFNYRLSRARMVVENAFGRLKGRWRCLMKRNDTSMESLPTQVIACCILHNLCESRRDHVNDNWLEEAEEYRQRQLHEDPHDGQDNTRAISSRDALVQYFVEGY</sequence>
<feature type="domain" description="DDE Tnp4" evidence="8">
    <location>
        <begin position="210"/>
        <end position="373"/>
    </location>
</feature>
<gene>
    <name evidence="10" type="ORF">BSL78_22412</name>
</gene>
<keyword evidence="7" id="KW-0539">Nucleus</keyword>
<comment type="similarity">
    <text evidence="3">Belongs to the HARBI1 family.</text>
</comment>
<evidence type="ECO:0000259" key="8">
    <source>
        <dbReference type="Pfam" id="PF13359"/>
    </source>
</evidence>
<dbReference type="Pfam" id="PF13359">
    <property type="entry name" value="DDE_Tnp_4"/>
    <property type="match status" value="1"/>
</dbReference>
<accession>A0A2G8JY74</accession>
<evidence type="ECO:0000256" key="7">
    <source>
        <dbReference type="ARBA" id="ARBA00023242"/>
    </source>
</evidence>
<evidence type="ECO:0000313" key="10">
    <source>
        <dbReference type="EMBL" id="PIK40731.1"/>
    </source>
</evidence>
<dbReference type="STRING" id="307972.A0A2G8JY74"/>
<comment type="caution">
    <text evidence="10">The sequence shown here is derived from an EMBL/GenBank/DDBJ whole genome shotgun (WGS) entry which is preliminary data.</text>
</comment>
<dbReference type="OrthoDB" id="6627079at2759"/>
<dbReference type="Pfam" id="PF26138">
    <property type="entry name" value="DUF8040"/>
    <property type="match status" value="1"/>
</dbReference>